<gene>
    <name evidence="2" type="ORF">CLOLEP_01315</name>
</gene>
<organism evidence="2 3">
    <name type="scientific">[Clostridium] leptum DSM 753</name>
    <dbReference type="NCBI Taxonomy" id="428125"/>
    <lineage>
        <taxon>Bacteria</taxon>
        <taxon>Bacillati</taxon>
        <taxon>Bacillota</taxon>
        <taxon>Clostridia</taxon>
        <taxon>Eubacteriales</taxon>
        <taxon>Oscillospiraceae</taxon>
        <taxon>Oscillospiraceae incertae sedis</taxon>
    </lineage>
</organism>
<evidence type="ECO:0000259" key="1">
    <source>
        <dbReference type="Pfam" id="PF01935"/>
    </source>
</evidence>
<protein>
    <recommendedName>
        <fullName evidence="1">Helicase HerA central domain-containing protein</fullName>
    </recommendedName>
</protein>
<name>A7VRX8_9FIRM</name>
<dbReference type="PANTHER" id="PTHR30121">
    <property type="entry name" value="UNCHARACTERIZED PROTEIN YJGR-RELATED"/>
    <property type="match status" value="1"/>
</dbReference>
<reference evidence="2 3" key="1">
    <citation type="submission" date="2007-08" db="EMBL/GenBank/DDBJ databases">
        <title>Draft genome sequence of Clostridium leptum (DSM 753).</title>
        <authorList>
            <person name="Sudarsanam P."/>
            <person name="Ley R."/>
            <person name="Guruge J."/>
            <person name="Turnbaugh P.J."/>
            <person name="Mahowald M."/>
            <person name="Liep D."/>
            <person name="Gordon J."/>
        </authorList>
    </citation>
    <scope>NUCLEOTIDE SEQUENCE [LARGE SCALE GENOMIC DNA]</scope>
    <source>
        <strain evidence="2 3">DSM 753</strain>
    </source>
</reference>
<evidence type="ECO:0000313" key="3">
    <source>
        <dbReference type="Proteomes" id="UP000003490"/>
    </source>
</evidence>
<reference evidence="2 3" key="2">
    <citation type="submission" date="2007-08" db="EMBL/GenBank/DDBJ databases">
        <authorList>
            <person name="Fulton L."/>
            <person name="Clifton S."/>
            <person name="Fulton B."/>
            <person name="Xu J."/>
            <person name="Minx P."/>
            <person name="Pepin K.H."/>
            <person name="Johnson M."/>
            <person name="Thiruvilangam P."/>
            <person name="Bhonagiri V."/>
            <person name="Nash W.E."/>
            <person name="Wang C."/>
            <person name="Mardis E.R."/>
            <person name="Wilson R.K."/>
        </authorList>
    </citation>
    <scope>NUCLEOTIDE SEQUENCE [LARGE SCALE GENOMIC DNA]</scope>
    <source>
        <strain evidence="2 3">DSM 753</strain>
    </source>
</reference>
<dbReference type="InterPro" id="IPR051162">
    <property type="entry name" value="T4SS_component"/>
</dbReference>
<dbReference type="AlphaFoldDB" id="A7VRX8"/>
<comment type="caution">
    <text evidence="2">The sequence shown here is derived from an EMBL/GenBank/DDBJ whole genome shotgun (WGS) entry which is preliminary data.</text>
</comment>
<dbReference type="Pfam" id="PF01935">
    <property type="entry name" value="DUF87"/>
    <property type="match status" value="1"/>
</dbReference>
<dbReference type="EMBL" id="ABCB02000017">
    <property type="protein sequence ID" value="EDO61808.1"/>
    <property type="molecule type" value="Genomic_DNA"/>
</dbReference>
<dbReference type="PANTHER" id="PTHR30121:SF6">
    <property type="entry name" value="SLR6007 PROTEIN"/>
    <property type="match status" value="1"/>
</dbReference>
<dbReference type="SUPFAM" id="SSF52540">
    <property type="entry name" value="P-loop containing nucleoside triphosphate hydrolases"/>
    <property type="match status" value="1"/>
</dbReference>
<sequence>MRYTNDRRKKKKLQTTLQLMDIKEIDQSSVITPDGQRISFILITPVNMSVLSDEVVAGRISALANILTSIENLQILCLNASQSYEKNKEHLAAQMKTETNEVLAELDRKDIEYLDDIRISMATGREFAFAVRFKKNIGRPQQEQTLKRLLLILLEAGFTARIAEEQELKGILAIYFAQDIYNDYWPDFDGEEILSPAEAKQEKSFLELIAPSIIDFRRQRYYVCGNTQRTVWAVRGYPTTTKDQTIFRELGEKDGVTLHIYTRPVGSYETNKILERAERRNRHMLNNSSRIKEKVEAESNMQDVQLLIENMHRSKEPFLHCAVFIEMAAGNDKALELLQGDVAAILNRHKILYDKLFLQQKEGMISAMPTGQNLFENQFERVLPASSVANMFPFSYSGKTDPQGMYIGRDANGSNIIVNFDQRGQDKTNGHIIILGNSGEGKSFLLKILSCIFRQSRKNLYILDPENEYKELTEALGGTYMDMMTGKYIINPLEPRLWNQEPVSELESPDTPKAFFKPLRINQHIAFLRDFFSAYKPFPTEQLDTLEIMLELLYKEFHITEETDYSRLRSSDYPILTDLYKLMTRELENYEEKAETGLVVYRKETLRELCLGLHGICTGAESVYFNGYTNIPNAKHIDFGVKDMLSTNQSLSNAMYFNILSFMSHKFLTEGDTNICCDELHELLKNRIAISYLLSFIKRGRKRGSNVILASQNVSDFFLPEIVEYTKPLLSIPTHRFLFYPGSCDTEEYKRVLGVSDSEYRVIQNPNRGHCLYSCGNERYHLHVIAPKYKKALFGTAGGA</sequence>
<dbReference type="Gene3D" id="1.10.8.730">
    <property type="match status" value="1"/>
</dbReference>
<dbReference type="HOGENOM" id="CLU_009097_1_1_9"/>
<evidence type="ECO:0000313" key="2">
    <source>
        <dbReference type="EMBL" id="EDO61808.1"/>
    </source>
</evidence>
<dbReference type="InterPro" id="IPR027417">
    <property type="entry name" value="P-loop_NTPase"/>
</dbReference>
<feature type="domain" description="Helicase HerA central" evidence="1">
    <location>
        <begin position="429"/>
        <end position="585"/>
    </location>
</feature>
<proteinExistence type="predicted"/>
<dbReference type="InterPro" id="IPR002789">
    <property type="entry name" value="HerA_central"/>
</dbReference>
<dbReference type="Proteomes" id="UP000003490">
    <property type="component" value="Unassembled WGS sequence"/>
</dbReference>
<dbReference type="eggNOG" id="COG3451">
    <property type="taxonomic scope" value="Bacteria"/>
</dbReference>
<dbReference type="Gene3D" id="3.40.50.300">
    <property type="entry name" value="P-loop containing nucleotide triphosphate hydrolases"/>
    <property type="match status" value="1"/>
</dbReference>
<accession>A7VRX8</accession>